<evidence type="ECO:0000313" key="3">
    <source>
        <dbReference type="Proteomes" id="UP000277580"/>
    </source>
</evidence>
<feature type="compositionally biased region" description="Pro residues" evidence="1">
    <location>
        <begin position="440"/>
        <end position="450"/>
    </location>
</feature>
<feature type="compositionally biased region" description="Polar residues" evidence="1">
    <location>
        <begin position="485"/>
        <end position="495"/>
    </location>
</feature>
<name>A0A3N4KE85_9PEZI</name>
<feature type="compositionally biased region" description="Basic and acidic residues" evidence="1">
    <location>
        <begin position="182"/>
        <end position="191"/>
    </location>
</feature>
<evidence type="ECO:0000256" key="1">
    <source>
        <dbReference type="SAM" id="MobiDB-lite"/>
    </source>
</evidence>
<reference evidence="2 3" key="1">
    <citation type="journal article" date="2018" name="Nat. Ecol. Evol.">
        <title>Pezizomycetes genomes reveal the molecular basis of ectomycorrhizal truffle lifestyle.</title>
        <authorList>
            <person name="Murat C."/>
            <person name="Payen T."/>
            <person name="Noel B."/>
            <person name="Kuo A."/>
            <person name="Morin E."/>
            <person name="Chen J."/>
            <person name="Kohler A."/>
            <person name="Krizsan K."/>
            <person name="Balestrini R."/>
            <person name="Da Silva C."/>
            <person name="Montanini B."/>
            <person name="Hainaut M."/>
            <person name="Levati E."/>
            <person name="Barry K.W."/>
            <person name="Belfiori B."/>
            <person name="Cichocki N."/>
            <person name="Clum A."/>
            <person name="Dockter R.B."/>
            <person name="Fauchery L."/>
            <person name="Guy J."/>
            <person name="Iotti M."/>
            <person name="Le Tacon F."/>
            <person name="Lindquist E.A."/>
            <person name="Lipzen A."/>
            <person name="Malagnac F."/>
            <person name="Mello A."/>
            <person name="Molinier V."/>
            <person name="Miyauchi S."/>
            <person name="Poulain J."/>
            <person name="Riccioni C."/>
            <person name="Rubini A."/>
            <person name="Sitrit Y."/>
            <person name="Splivallo R."/>
            <person name="Traeger S."/>
            <person name="Wang M."/>
            <person name="Zifcakova L."/>
            <person name="Wipf D."/>
            <person name="Zambonelli A."/>
            <person name="Paolocci F."/>
            <person name="Nowrousian M."/>
            <person name="Ottonello S."/>
            <person name="Baldrian P."/>
            <person name="Spatafora J.W."/>
            <person name="Henrissat B."/>
            <person name="Nagy L.G."/>
            <person name="Aury J.M."/>
            <person name="Wincker P."/>
            <person name="Grigoriev I.V."/>
            <person name="Bonfante P."/>
            <person name="Martin F.M."/>
        </authorList>
    </citation>
    <scope>NUCLEOTIDE SEQUENCE [LARGE SCALE GENOMIC DNA]</scope>
    <source>
        <strain evidence="2 3">CCBAS932</strain>
    </source>
</reference>
<keyword evidence="3" id="KW-1185">Reference proteome</keyword>
<evidence type="ECO:0000313" key="2">
    <source>
        <dbReference type="EMBL" id="RPB08823.1"/>
    </source>
</evidence>
<accession>A0A3N4KE85</accession>
<feature type="compositionally biased region" description="Polar residues" evidence="1">
    <location>
        <begin position="451"/>
        <end position="467"/>
    </location>
</feature>
<feature type="region of interest" description="Disordered" evidence="1">
    <location>
        <begin position="380"/>
        <end position="409"/>
    </location>
</feature>
<feature type="region of interest" description="Disordered" evidence="1">
    <location>
        <begin position="431"/>
        <end position="502"/>
    </location>
</feature>
<gene>
    <name evidence="2" type="ORF">P167DRAFT_577870</name>
</gene>
<dbReference type="OrthoDB" id="5416641at2759"/>
<feature type="region of interest" description="Disordered" evidence="1">
    <location>
        <begin position="268"/>
        <end position="289"/>
    </location>
</feature>
<feature type="compositionally biased region" description="Polar residues" evidence="1">
    <location>
        <begin position="206"/>
        <end position="242"/>
    </location>
</feature>
<organism evidence="2 3">
    <name type="scientific">Morchella conica CCBAS932</name>
    <dbReference type="NCBI Taxonomy" id="1392247"/>
    <lineage>
        <taxon>Eukaryota</taxon>
        <taxon>Fungi</taxon>
        <taxon>Dikarya</taxon>
        <taxon>Ascomycota</taxon>
        <taxon>Pezizomycotina</taxon>
        <taxon>Pezizomycetes</taxon>
        <taxon>Pezizales</taxon>
        <taxon>Morchellaceae</taxon>
        <taxon>Morchella</taxon>
    </lineage>
</organism>
<dbReference type="Proteomes" id="UP000277580">
    <property type="component" value="Unassembled WGS sequence"/>
</dbReference>
<dbReference type="AlphaFoldDB" id="A0A3N4KE85"/>
<protein>
    <submittedName>
        <fullName evidence="2">Uncharacterized protein</fullName>
    </submittedName>
</protein>
<feature type="region of interest" description="Disordered" evidence="1">
    <location>
        <begin position="171"/>
        <end position="245"/>
    </location>
</feature>
<dbReference type="EMBL" id="ML119158">
    <property type="protein sequence ID" value="RPB08823.1"/>
    <property type="molecule type" value="Genomic_DNA"/>
</dbReference>
<sequence>MTLDCAAPSPDLEKDVLKEQTILNHLPSLRDKKLENDTIGHITPTREKAQGDHQHLHPTVRDTYEVKAGILVDGEVLYTNRDLGFIVEIERTLTRMGEYLGMPVLKEVLELEVISSQHKFLEFYELLNEFSSICDILHKNWFHLKRTNVRCGCVILSVFAVHMRHPPEVRQRNAVQRVPGGRVDDDQKNDELSVPATLPPGDHKSTSCLGETQSLETSYSSLKPISPGFSQHRQTRSPQASNSHREFVVPSPIEPIKVSMYKPAIDPKGTIASHSPREQGASNNASPLVNGILRTPERYTPTKSVRFTSPKNTQPAQNTQRTLPLGTRKLEHPGFEAITFRIVKRKHSDVARDPSRPFCEISTELNRENDMRARIYHAGNDKPRASRRKTPRNPAYRCPPPPPNTPTGLSSQVNIETLAMELHRALMKINTPSPYSHRSPAPPNNTPPNPKLSTESPFASIDDSSPIQPVFMYSVTPPPTGRMIVSSQEASQPGLESSLRFE</sequence>
<dbReference type="InParanoid" id="A0A3N4KE85"/>
<proteinExistence type="predicted"/>